<dbReference type="GO" id="GO:0052572">
    <property type="term" value="P:response to host immune response"/>
    <property type="evidence" value="ECO:0007669"/>
    <property type="project" value="TreeGrafter"/>
</dbReference>
<dbReference type="PANTHER" id="PTHR46766">
    <property type="entry name" value="GLUTAMINE-RICH PROTEIN 2"/>
    <property type="match status" value="1"/>
</dbReference>
<dbReference type="Pfam" id="PF18878">
    <property type="entry name" value="PPE-PPW"/>
    <property type="match status" value="1"/>
</dbReference>
<dbReference type="Pfam" id="PF00823">
    <property type="entry name" value="PPE"/>
    <property type="match status" value="1"/>
</dbReference>
<dbReference type="InterPro" id="IPR043641">
    <property type="entry name" value="PPE-PPW_C"/>
</dbReference>
<dbReference type="InterPro" id="IPR000030">
    <property type="entry name" value="PPE_dom"/>
</dbReference>
<feature type="domain" description="PPE" evidence="3">
    <location>
        <begin position="2"/>
        <end position="152"/>
    </location>
</feature>
<organism evidence="5 6">
    <name type="scientific">Mycobacterium persicum</name>
    <dbReference type="NCBI Taxonomy" id="1487726"/>
    <lineage>
        <taxon>Bacteria</taxon>
        <taxon>Bacillati</taxon>
        <taxon>Actinomycetota</taxon>
        <taxon>Actinomycetes</taxon>
        <taxon>Mycobacteriales</taxon>
        <taxon>Mycobacteriaceae</taxon>
        <taxon>Mycobacterium</taxon>
    </lineage>
</organism>
<evidence type="ECO:0000256" key="2">
    <source>
        <dbReference type="SAM" id="Phobius"/>
    </source>
</evidence>
<proteinExistence type="inferred from homology"/>
<evidence type="ECO:0000259" key="3">
    <source>
        <dbReference type="Pfam" id="PF00823"/>
    </source>
</evidence>
<feature type="transmembrane region" description="Helical" evidence="2">
    <location>
        <begin position="261"/>
        <end position="283"/>
    </location>
</feature>
<dbReference type="Gene3D" id="1.20.1260.20">
    <property type="entry name" value="PPE superfamily"/>
    <property type="match status" value="1"/>
</dbReference>
<feature type="transmembrane region" description="Helical" evidence="2">
    <location>
        <begin position="197"/>
        <end position="226"/>
    </location>
</feature>
<reference evidence="5 6" key="1">
    <citation type="submission" date="2018-09" db="EMBL/GenBank/DDBJ databases">
        <authorList>
            <person name="Tagini F."/>
        </authorList>
    </citation>
    <scope>NUCLEOTIDE SEQUENCE [LARGE SCALE GENOMIC DNA]</scope>
    <source>
        <strain evidence="5 6">MK42</strain>
    </source>
</reference>
<accession>A0AB38UL15</accession>
<dbReference type="InterPro" id="IPR038332">
    <property type="entry name" value="PPE_sf"/>
</dbReference>
<dbReference type="EMBL" id="UPHL01000004">
    <property type="protein sequence ID" value="VAZ81248.1"/>
    <property type="molecule type" value="Genomic_DNA"/>
</dbReference>
<comment type="caution">
    <text evidence="5">The sequence shown here is derived from an EMBL/GenBank/DDBJ whole genome shotgun (WGS) entry which is preliminary data.</text>
</comment>
<feature type="transmembrane region" description="Helical" evidence="2">
    <location>
        <begin position="233"/>
        <end position="255"/>
    </location>
</feature>
<dbReference type="SUPFAM" id="SSF140459">
    <property type="entry name" value="PE/PPE dimer-like"/>
    <property type="match status" value="1"/>
</dbReference>
<keyword evidence="2" id="KW-0812">Transmembrane</keyword>
<evidence type="ECO:0000313" key="6">
    <source>
        <dbReference type="Proteomes" id="UP000279331"/>
    </source>
</evidence>
<dbReference type="AlphaFoldDB" id="A0AB38UL15"/>
<keyword evidence="2" id="KW-0472">Membrane</keyword>
<name>A0AB38UL15_9MYCO</name>
<evidence type="ECO:0000313" key="5">
    <source>
        <dbReference type="EMBL" id="VAZ81248.1"/>
    </source>
</evidence>
<dbReference type="PANTHER" id="PTHR46766:SF1">
    <property type="entry name" value="GLUTAMINE-RICH PROTEIN 2"/>
    <property type="match status" value="1"/>
</dbReference>
<evidence type="ECO:0000259" key="4">
    <source>
        <dbReference type="Pfam" id="PF18878"/>
    </source>
</evidence>
<keyword evidence="2" id="KW-1133">Transmembrane helix</keyword>
<protein>
    <submittedName>
        <fullName evidence="5">PPE family protein PPE47/PPE48</fullName>
    </submittedName>
</protein>
<dbReference type="Proteomes" id="UP000279331">
    <property type="component" value="Unassembled WGS sequence"/>
</dbReference>
<comment type="similarity">
    <text evidence="1">Belongs to the mycobacterial PPE family.</text>
</comment>
<feature type="domain" description="PPE-PPW subfamily C-terminal" evidence="4">
    <location>
        <begin position="353"/>
        <end position="395"/>
    </location>
</feature>
<gene>
    <name evidence="5" type="ORF">LAUMK42_00046</name>
</gene>
<sequence length="413" mass="41215">MLSAGPGPAPLVAAGAQWLSLSAQYADTAEELSLVLAAVAAGAWQGPSAELCAAAYAPYLAWLMQASSDSAGTAAAHEAAATAYATALATMPTLGELAANHTIHAVLLATNFFGINTIPIALNEADYVRMWIQAAAIMSAYDAVSAAALAATPRATTAPVILKPGRAPGALAAQTTLTPFPFWEILNLIVETILNEALMFVFFWAFAFVLLISPLLVVAAGVAALLGDYTVALYLLALPLAAPLIMVVMGTFFFLSPAIAFFQGIGLIIDWIIGNFALAGPALSTYVTSGLAIPVTAASASAAVQVTAVAPASAVAVDAVLPVVTAPAAVSPAQLVSAASAESTASVSAAVGNHGSDGFGFAGTLTNGAEMRAAGLAAIGSEGDGAQIPMLPASWEHGLVGALGDGGLIGVAV</sequence>
<evidence type="ECO:0000256" key="1">
    <source>
        <dbReference type="ARBA" id="ARBA00010652"/>
    </source>
</evidence>